<evidence type="ECO:0000256" key="1">
    <source>
        <dbReference type="ARBA" id="ARBA00009437"/>
    </source>
</evidence>
<keyword evidence="8" id="KW-1185">Reference proteome</keyword>
<evidence type="ECO:0000313" key="7">
    <source>
        <dbReference type="EMBL" id="QEX15627.1"/>
    </source>
</evidence>
<sequence length="301" mass="32920">MELRHLRYFRAVAEELNFTRAARRLHIGQPPLSLQIKALETELGLPLFERSKRRVALTPAGERFLVSTRQILAEAERAIEDAHRAARGETGELRIGFTSSLPFTTFLPDVIRAYHDGFPKVRLTLVEMFTAGQLEAITAGRLEIGFLRHTGQGAPPELLLRPIRRDPLRLAVHARHRLAKARSVSFAQLRDENFITYPTSAGTGMSLPLRQLAMSAGFEPKVVQEAREASTQIGLVAAGLGVAVIPSPLECIRVPGVRYLALSDAAAFVSLAVATRREPPSPLLAAFLATLDSKIAAARAA</sequence>
<dbReference type="SUPFAM" id="SSF53850">
    <property type="entry name" value="Periplasmic binding protein-like II"/>
    <property type="match status" value="1"/>
</dbReference>
<dbReference type="CDD" id="cd08414">
    <property type="entry name" value="PBP2_LTTR_aromatics_like"/>
    <property type="match status" value="1"/>
</dbReference>
<dbReference type="FunFam" id="1.10.10.10:FF:000001">
    <property type="entry name" value="LysR family transcriptional regulator"/>
    <property type="match status" value="1"/>
</dbReference>
<dbReference type="PROSITE" id="PS50931">
    <property type="entry name" value="HTH_LYSR"/>
    <property type="match status" value="1"/>
</dbReference>
<dbReference type="InterPro" id="IPR005119">
    <property type="entry name" value="LysR_subst-bd"/>
</dbReference>
<evidence type="ECO:0000256" key="2">
    <source>
        <dbReference type="ARBA" id="ARBA00023015"/>
    </source>
</evidence>
<evidence type="ECO:0000259" key="6">
    <source>
        <dbReference type="PROSITE" id="PS50931"/>
    </source>
</evidence>
<dbReference type="OrthoDB" id="9811588at2"/>
<organism evidence="7 8">
    <name type="scientific">Hypericibacter terrae</name>
    <dbReference type="NCBI Taxonomy" id="2602015"/>
    <lineage>
        <taxon>Bacteria</taxon>
        <taxon>Pseudomonadati</taxon>
        <taxon>Pseudomonadota</taxon>
        <taxon>Alphaproteobacteria</taxon>
        <taxon>Rhodospirillales</taxon>
        <taxon>Dongiaceae</taxon>
        <taxon>Hypericibacter</taxon>
    </lineage>
</organism>
<dbReference type="GO" id="GO:0003700">
    <property type="term" value="F:DNA-binding transcription factor activity"/>
    <property type="evidence" value="ECO:0007669"/>
    <property type="project" value="InterPro"/>
</dbReference>
<evidence type="ECO:0000256" key="4">
    <source>
        <dbReference type="ARBA" id="ARBA00023163"/>
    </source>
</evidence>
<feature type="domain" description="HTH lysR-type" evidence="6">
    <location>
        <begin position="1"/>
        <end position="58"/>
    </location>
</feature>
<dbReference type="InterPro" id="IPR000847">
    <property type="entry name" value="LysR_HTH_N"/>
</dbReference>
<dbReference type="Pfam" id="PF03466">
    <property type="entry name" value="LysR_substrate"/>
    <property type="match status" value="1"/>
</dbReference>
<keyword evidence="3" id="KW-0238">DNA-binding</keyword>
<proteinExistence type="inferred from homology"/>
<dbReference type="SUPFAM" id="SSF46785">
    <property type="entry name" value="Winged helix' DNA-binding domain"/>
    <property type="match status" value="1"/>
</dbReference>
<protein>
    <submittedName>
        <fullName evidence="7">Transcriptional regulator</fullName>
    </submittedName>
</protein>
<dbReference type="AlphaFoldDB" id="A0A5J6MF20"/>
<dbReference type="KEGG" id="htq:FRZ44_09140"/>
<dbReference type="InterPro" id="IPR036388">
    <property type="entry name" value="WH-like_DNA-bd_sf"/>
</dbReference>
<evidence type="ECO:0000313" key="8">
    <source>
        <dbReference type="Proteomes" id="UP000326202"/>
    </source>
</evidence>
<evidence type="ECO:0000256" key="3">
    <source>
        <dbReference type="ARBA" id="ARBA00023125"/>
    </source>
</evidence>
<evidence type="ECO:0000256" key="5">
    <source>
        <dbReference type="SAM" id="Coils"/>
    </source>
</evidence>
<dbReference type="GO" id="GO:0032993">
    <property type="term" value="C:protein-DNA complex"/>
    <property type="evidence" value="ECO:0007669"/>
    <property type="project" value="TreeGrafter"/>
</dbReference>
<dbReference type="EMBL" id="CP042906">
    <property type="protein sequence ID" value="QEX15627.1"/>
    <property type="molecule type" value="Genomic_DNA"/>
</dbReference>
<feature type="coiled-coil region" evidence="5">
    <location>
        <begin position="65"/>
        <end position="92"/>
    </location>
</feature>
<accession>A0A5J6MF20</accession>
<dbReference type="Pfam" id="PF00126">
    <property type="entry name" value="HTH_1"/>
    <property type="match status" value="1"/>
</dbReference>
<dbReference type="Proteomes" id="UP000326202">
    <property type="component" value="Chromosome"/>
</dbReference>
<comment type="similarity">
    <text evidence="1">Belongs to the LysR transcriptional regulatory family.</text>
</comment>
<keyword evidence="2" id="KW-0805">Transcription regulation</keyword>
<reference evidence="7 8" key="1">
    <citation type="submission" date="2019-08" db="EMBL/GenBank/DDBJ databases">
        <title>Hyperibacter terrae gen. nov., sp. nov. and Hyperibacter viscosus sp. nov., two new members in the family Rhodospirillaceae isolated from the rhizosphere of Hypericum perforatum.</title>
        <authorList>
            <person name="Noviana Z."/>
        </authorList>
    </citation>
    <scope>NUCLEOTIDE SEQUENCE [LARGE SCALE GENOMIC DNA]</scope>
    <source>
        <strain evidence="7 8">R5913</strain>
    </source>
</reference>
<keyword evidence="4" id="KW-0804">Transcription</keyword>
<dbReference type="PANTHER" id="PTHR30346">
    <property type="entry name" value="TRANSCRIPTIONAL DUAL REGULATOR HCAR-RELATED"/>
    <property type="match status" value="1"/>
</dbReference>
<keyword evidence="5" id="KW-0175">Coiled coil</keyword>
<dbReference type="InterPro" id="IPR036390">
    <property type="entry name" value="WH_DNA-bd_sf"/>
</dbReference>
<dbReference type="PRINTS" id="PR00039">
    <property type="entry name" value="HTHLYSR"/>
</dbReference>
<dbReference type="Gene3D" id="3.40.190.10">
    <property type="entry name" value="Periplasmic binding protein-like II"/>
    <property type="match status" value="2"/>
</dbReference>
<dbReference type="PANTHER" id="PTHR30346:SF17">
    <property type="entry name" value="LYSR FAMILY TRANSCRIPTIONAL REGULATOR"/>
    <property type="match status" value="1"/>
</dbReference>
<name>A0A5J6MF20_9PROT</name>
<dbReference type="RefSeq" id="WP_151176061.1">
    <property type="nucleotide sequence ID" value="NZ_CP042906.1"/>
</dbReference>
<gene>
    <name evidence="7" type="ORF">FRZ44_09140</name>
</gene>
<dbReference type="GO" id="GO:0003677">
    <property type="term" value="F:DNA binding"/>
    <property type="evidence" value="ECO:0007669"/>
    <property type="project" value="UniProtKB-KW"/>
</dbReference>
<dbReference type="Gene3D" id="1.10.10.10">
    <property type="entry name" value="Winged helix-like DNA-binding domain superfamily/Winged helix DNA-binding domain"/>
    <property type="match status" value="1"/>
</dbReference>